<reference evidence="2" key="1">
    <citation type="journal article" date="2016" name="Nat. Biotechnol.">
        <title>Sequencing wild and cultivated cassava and related species reveals extensive interspecific hybridization and genetic diversity.</title>
        <authorList>
            <person name="Bredeson J.V."/>
            <person name="Lyons J.B."/>
            <person name="Prochnik S.E."/>
            <person name="Wu G.A."/>
            <person name="Ha C.M."/>
            <person name="Edsinger-Gonzales E."/>
            <person name="Grimwood J."/>
            <person name="Schmutz J."/>
            <person name="Rabbi I.Y."/>
            <person name="Egesi C."/>
            <person name="Nauluvula P."/>
            <person name="Lebot V."/>
            <person name="Ndunguru J."/>
            <person name="Mkamilo G."/>
            <person name="Bart R.S."/>
            <person name="Setter T.L."/>
            <person name="Gleadow R.M."/>
            <person name="Kulakow P."/>
            <person name="Ferguson M.E."/>
            <person name="Rounsley S."/>
            <person name="Rokhsar D.S."/>
        </authorList>
    </citation>
    <scope>NUCLEOTIDE SEQUENCE [LARGE SCALE GENOMIC DNA]</scope>
    <source>
        <strain evidence="2">cv. AM560-2</strain>
    </source>
</reference>
<organism evidence="1 2">
    <name type="scientific">Manihot esculenta</name>
    <name type="common">Cassava</name>
    <name type="synonym">Jatropha manihot</name>
    <dbReference type="NCBI Taxonomy" id="3983"/>
    <lineage>
        <taxon>Eukaryota</taxon>
        <taxon>Viridiplantae</taxon>
        <taxon>Streptophyta</taxon>
        <taxon>Embryophyta</taxon>
        <taxon>Tracheophyta</taxon>
        <taxon>Spermatophyta</taxon>
        <taxon>Magnoliopsida</taxon>
        <taxon>eudicotyledons</taxon>
        <taxon>Gunneridae</taxon>
        <taxon>Pentapetalae</taxon>
        <taxon>rosids</taxon>
        <taxon>fabids</taxon>
        <taxon>Malpighiales</taxon>
        <taxon>Euphorbiaceae</taxon>
        <taxon>Crotonoideae</taxon>
        <taxon>Manihoteae</taxon>
        <taxon>Manihot</taxon>
    </lineage>
</organism>
<evidence type="ECO:0000313" key="2">
    <source>
        <dbReference type="Proteomes" id="UP000091857"/>
    </source>
</evidence>
<accession>A0ACB7HGQ5</accession>
<evidence type="ECO:0000313" key="1">
    <source>
        <dbReference type="EMBL" id="KAG8651949.1"/>
    </source>
</evidence>
<dbReference type="Proteomes" id="UP000091857">
    <property type="component" value="Chromosome 6"/>
</dbReference>
<gene>
    <name evidence="1" type="ORF">MANES_06G038351v8</name>
</gene>
<protein>
    <submittedName>
        <fullName evidence="1">Uncharacterized protein</fullName>
    </submittedName>
</protein>
<sequence length="85" mass="9846">MEHTFHGFKHDGPIGGSLKKKERKKERMKQQTQKVECFHGVIPRVSAAPAMNYMITQNLLLSLRFWRDASNFIMRVVPLRVSTCS</sequence>
<proteinExistence type="predicted"/>
<name>A0ACB7HGQ5_MANES</name>
<comment type="caution">
    <text evidence="1">The sequence shown here is derived from an EMBL/GenBank/DDBJ whole genome shotgun (WGS) entry which is preliminary data.</text>
</comment>
<keyword evidence="2" id="KW-1185">Reference proteome</keyword>
<dbReference type="EMBL" id="CM004392">
    <property type="protein sequence ID" value="KAG8651949.1"/>
    <property type="molecule type" value="Genomic_DNA"/>
</dbReference>